<name>A0AC34RAC2_9BILA</name>
<organism evidence="1 2">
    <name type="scientific">Panagrolaimus sp. JU765</name>
    <dbReference type="NCBI Taxonomy" id="591449"/>
    <lineage>
        <taxon>Eukaryota</taxon>
        <taxon>Metazoa</taxon>
        <taxon>Ecdysozoa</taxon>
        <taxon>Nematoda</taxon>
        <taxon>Chromadorea</taxon>
        <taxon>Rhabditida</taxon>
        <taxon>Tylenchina</taxon>
        <taxon>Panagrolaimomorpha</taxon>
        <taxon>Panagrolaimoidea</taxon>
        <taxon>Panagrolaimidae</taxon>
        <taxon>Panagrolaimus</taxon>
    </lineage>
</organism>
<proteinExistence type="predicted"/>
<evidence type="ECO:0000313" key="1">
    <source>
        <dbReference type="Proteomes" id="UP000887576"/>
    </source>
</evidence>
<protein>
    <submittedName>
        <fullName evidence="2">Gustatory receptor</fullName>
    </submittedName>
</protein>
<reference evidence="2" key="1">
    <citation type="submission" date="2022-11" db="UniProtKB">
        <authorList>
            <consortium name="WormBaseParasite"/>
        </authorList>
    </citation>
    <scope>IDENTIFICATION</scope>
</reference>
<evidence type="ECO:0000313" key="2">
    <source>
        <dbReference type="WBParaSite" id="JU765_v2.g4900.t1"/>
    </source>
</evidence>
<dbReference type="Proteomes" id="UP000887576">
    <property type="component" value="Unplaced"/>
</dbReference>
<sequence length="336" mass="38964">MCPAARNLHKRGKRRPEIRASYASAEVNFTASAVLFVYWHHCGYIDEFFSLINYRKGTTTHKTINKIVTVCLVIVVYVFVILGLCGLLYFTDNLQGTRIDVEKWKMFGHPFGFLIFTGYVFYVFSILMALYVILSTLLCQELERFNKELKELGKDEFLTTKEIEKRMLELYNRHIQLAAKVRAVDNFFQVYTFVLIGLNVPFTVFTIINMLFSLQSAIDFAVNLPSLVFCLTELIGLTAVPAQLHDTIRKVEGLIYSNRKIWHPYDKKVYLIAETFVFYVKNCQLGITVWGFAMLTKPTILTTISMTITFLTFFLQYKFSRETVIINSNHTIDWTP</sequence>
<dbReference type="WBParaSite" id="JU765_v2.g4900.t1">
    <property type="protein sequence ID" value="JU765_v2.g4900.t1"/>
    <property type="gene ID" value="JU765_v2.g4900"/>
</dbReference>
<accession>A0AC34RAC2</accession>